<organism evidence="6 7">
    <name type="scientific">Selenomonas ruminantium</name>
    <dbReference type="NCBI Taxonomy" id="971"/>
    <lineage>
        <taxon>Bacteria</taxon>
        <taxon>Bacillati</taxon>
        <taxon>Bacillota</taxon>
        <taxon>Negativicutes</taxon>
        <taxon>Selenomonadales</taxon>
        <taxon>Selenomonadaceae</taxon>
        <taxon>Selenomonas</taxon>
    </lineage>
</organism>
<evidence type="ECO:0000256" key="4">
    <source>
        <dbReference type="ARBA" id="ARBA00023136"/>
    </source>
</evidence>
<dbReference type="InterPro" id="IPR006480">
    <property type="entry name" value="Phage_holin_4_1"/>
</dbReference>
<comment type="subcellular location">
    <subcellularLocation>
        <location evidence="1">Membrane</location>
        <topology evidence="1">Multi-pass membrane protein</topology>
    </subcellularLocation>
</comment>
<evidence type="ECO:0000256" key="5">
    <source>
        <dbReference type="SAM" id="Phobius"/>
    </source>
</evidence>
<dbReference type="GO" id="GO:0016020">
    <property type="term" value="C:membrane"/>
    <property type="evidence" value="ECO:0007669"/>
    <property type="project" value="UniProtKB-SubCell"/>
</dbReference>
<evidence type="ECO:0000313" key="6">
    <source>
        <dbReference type="EMBL" id="SFA75790.1"/>
    </source>
</evidence>
<evidence type="ECO:0000256" key="2">
    <source>
        <dbReference type="ARBA" id="ARBA00022692"/>
    </source>
</evidence>
<evidence type="ECO:0000256" key="3">
    <source>
        <dbReference type="ARBA" id="ARBA00022989"/>
    </source>
</evidence>
<protein>
    <submittedName>
        <fullName evidence="6">Toxin secretion/phage lysis holin</fullName>
    </submittedName>
</protein>
<evidence type="ECO:0000313" key="7">
    <source>
        <dbReference type="Proteomes" id="UP000183843"/>
    </source>
</evidence>
<evidence type="ECO:0000256" key="1">
    <source>
        <dbReference type="ARBA" id="ARBA00004141"/>
    </source>
</evidence>
<keyword evidence="3 5" id="KW-1133">Transmembrane helix</keyword>
<gene>
    <name evidence="6" type="ORF">SAMN05216587_101620</name>
</gene>
<proteinExistence type="predicted"/>
<feature type="transmembrane region" description="Helical" evidence="5">
    <location>
        <begin position="83"/>
        <end position="111"/>
    </location>
</feature>
<keyword evidence="2 5" id="KW-0812">Transmembrane</keyword>
<feature type="transmembrane region" description="Helical" evidence="5">
    <location>
        <begin position="18"/>
        <end position="38"/>
    </location>
</feature>
<dbReference type="EMBL" id="FOJX01000001">
    <property type="protein sequence ID" value="SFA75790.1"/>
    <property type="molecule type" value="Genomic_DNA"/>
</dbReference>
<feature type="transmembrane region" description="Helical" evidence="5">
    <location>
        <begin position="44"/>
        <end position="62"/>
    </location>
</feature>
<dbReference type="NCBIfam" id="TIGR01593">
    <property type="entry name" value="holin_tox_secr"/>
    <property type="match status" value="1"/>
</dbReference>
<keyword evidence="4 5" id="KW-0472">Membrane</keyword>
<sequence>MQEVETIIKSLIPCRTEMAWGSITGVLGTMVTFLFGAWNDALTALAMFMLLDYITGVMAAYMKPKAKLSSKRGLRGIVKKLALVTFVVFAHHLDLAIGQNIFCLLVTYALLGNEGLSIIENLSHCGVPIPASVKSKLEQLAHEKEGV</sequence>
<dbReference type="Pfam" id="PF05105">
    <property type="entry name" value="Phage_holin_4_1"/>
    <property type="match status" value="1"/>
</dbReference>
<dbReference type="Proteomes" id="UP000183843">
    <property type="component" value="Unassembled WGS sequence"/>
</dbReference>
<accession>A0A1I0VIN5</accession>
<dbReference type="AlphaFoldDB" id="A0A1I0VIN5"/>
<reference evidence="6 7" key="1">
    <citation type="submission" date="2016-10" db="EMBL/GenBank/DDBJ databases">
        <authorList>
            <person name="de Groot N.N."/>
        </authorList>
    </citation>
    <scope>NUCLEOTIDE SEQUENCE [LARGE SCALE GENOMIC DNA]</scope>
    <source>
        <strain evidence="6 7">L14</strain>
    </source>
</reference>
<name>A0A1I0VIN5_SELRU</name>